<name>A0A7W3IIW8_9GAMM</name>
<dbReference type="RefSeq" id="WP_182339209.1">
    <property type="nucleotide sequence ID" value="NZ_JACGXS010000004.1"/>
</dbReference>
<dbReference type="Pfam" id="PF00550">
    <property type="entry name" value="PP-binding"/>
    <property type="match status" value="1"/>
</dbReference>
<dbReference type="InterPro" id="IPR036736">
    <property type="entry name" value="ACP-like_sf"/>
</dbReference>
<dbReference type="PROSITE" id="PS50075">
    <property type="entry name" value="CARRIER"/>
    <property type="match status" value="1"/>
</dbReference>
<protein>
    <recommendedName>
        <fullName evidence="1">Carrier domain-containing protein</fullName>
    </recommendedName>
</protein>
<dbReference type="SUPFAM" id="SSF47336">
    <property type="entry name" value="ACP-like"/>
    <property type="match status" value="1"/>
</dbReference>
<dbReference type="InterPro" id="IPR009081">
    <property type="entry name" value="PP-bd_ACP"/>
</dbReference>
<dbReference type="AlphaFoldDB" id="A0A7W3IIW8"/>
<gene>
    <name evidence="2" type="ORF">H4O11_09655</name>
</gene>
<proteinExistence type="predicted"/>
<dbReference type="Proteomes" id="UP000547058">
    <property type="component" value="Unassembled WGS sequence"/>
</dbReference>
<accession>A0A7W3IIW8</accession>
<sequence>MSTPKSPVALPLRWLIAIRCDRFIDDVLAQSRLREDLHLDSMEMAELLIDIEDSHGVTLDAAELATVQTVAELEAAVTQCQPGRVLPDIPPVAAGDR</sequence>
<dbReference type="EMBL" id="JACGXS010000004">
    <property type="protein sequence ID" value="MBA8682069.1"/>
    <property type="molecule type" value="Genomic_DNA"/>
</dbReference>
<organism evidence="2 3">
    <name type="scientific">Stenotrophomonas tumulicola</name>
    <dbReference type="NCBI Taxonomy" id="1685415"/>
    <lineage>
        <taxon>Bacteria</taxon>
        <taxon>Pseudomonadati</taxon>
        <taxon>Pseudomonadota</taxon>
        <taxon>Gammaproteobacteria</taxon>
        <taxon>Lysobacterales</taxon>
        <taxon>Lysobacteraceae</taxon>
        <taxon>Stenotrophomonas</taxon>
    </lineage>
</organism>
<evidence type="ECO:0000313" key="2">
    <source>
        <dbReference type="EMBL" id="MBA8682069.1"/>
    </source>
</evidence>
<feature type="domain" description="Carrier" evidence="1">
    <location>
        <begin position="6"/>
        <end position="81"/>
    </location>
</feature>
<evidence type="ECO:0000259" key="1">
    <source>
        <dbReference type="PROSITE" id="PS50075"/>
    </source>
</evidence>
<evidence type="ECO:0000313" key="3">
    <source>
        <dbReference type="Proteomes" id="UP000547058"/>
    </source>
</evidence>
<dbReference type="Gene3D" id="1.10.1200.10">
    <property type="entry name" value="ACP-like"/>
    <property type="match status" value="1"/>
</dbReference>
<comment type="caution">
    <text evidence="2">The sequence shown here is derived from an EMBL/GenBank/DDBJ whole genome shotgun (WGS) entry which is preliminary data.</text>
</comment>
<keyword evidence="3" id="KW-1185">Reference proteome</keyword>
<reference evidence="2 3" key="1">
    <citation type="submission" date="2020-08" db="EMBL/GenBank/DDBJ databases">
        <title>Stenotrophomonas tumulicola JCM 30961.</title>
        <authorList>
            <person name="Deng Y."/>
        </authorList>
    </citation>
    <scope>NUCLEOTIDE SEQUENCE [LARGE SCALE GENOMIC DNA]</scope>
    <source>
        <strain evidence="2 3">JCM 30961</strain>
    </source>
</reference>